<dbReference type="Gene3D" id="3.30.565.10">
    <property type="entry name" value="Histidine kinase-like ATPase, C-terminal domain"/>
    <property type="match status" value="1"/>
</dbReference>
<feature type="transmembrane region" description="Helical" evidence="10">
    <location>
        <begin position="24"/>
        <end position="43"/>
    </location>
</feature>
<name>A0ABT9EVR2_9GAMM</name>
<dbReference type="SUPFAM" id="SSF47384">
    <property type="entry name" value="Homodimeric domain of signal transducing histidine kinase"/>
    <property type="match status" value="1"/>
</dbReference>
<sequence>MMDKHELNQPAPPTLANITDKFHWYHWLVLLASFLLTLAAWFVSSEQSHQKMEQQYKFQASHLIELVEERMNRYEDTLWGSVAALKFSDGEINAKQWKSYSEQLSLASKYPGINGIGVIYYVKPEGLSSFITRQQRDQTDFRVHPPHNKQEFWPITFIEPLESNRKALGLDMAHETNRLTAAKKARDSGLAQITAPIVLVQDSQKTPGFLFYAPFYKTENIPDTLDKRRANFIGNVYAPFIMKNLMDGTLENENRLLNFSIRDGNYLLYDELSADSTDFDPDPIFSEQHKINLYGRTWDFKIQTSLLFRSQHNNNQPIIILLAGIAIEIMLFSLFLILVNANHRAVSYAKTVSKDLIQKQEELTGAYTRMSRAFDTMLDGLVIVSNTGIILEVNNATLMLFHYHRDELVGQNIHCLLPTSSNDESENANPLLTVGEQRIMGKRKNNSQLPIHIQISEDLENNQPIFIGIIHDLTDKHQDEQRLAEQEALLTTAIHSSLSGFALCDVACNFTEINAGLAEWLGYSTEELIGQPVSTIIADHEKVQTQHGLDMLIKGDIESIRREKQYKRVDGSLVWGLLSSSSIRNSAGQVTSIFAQILDIDRAKRLSLQLETRNAELVRSNAELDQFAYVASHDLKAPLNAINKLAGWIEEDCEGILPESAQQHFELLKNRSKRMGKLLDDLLLFSRVGRVNYQVESVGLRPLVLDIVGLMDIPSTFNVTVADITLNVAKTPFEQVIRNLIGNAVKHHPNDAGNIAVLAEKTVNGFTLKVADDGTGIPPNLHDKALEMFQTLRPRDEVEGSGLGLALCNKIVEYNGGSLHIESTNPEFLDKPNQLSADNLGTTIVIFLPIKQNMTD</sequence>
<evidence type="ECO:0000259" key="13">
    <source>
        <dbReference type="PROSITE" id="PS50113"/>
    </source>
</evidence>
<accession>A0ABT9EVR2</accession>
<dbReference type="InterPro" id="IPR001610">
    <property type="entry name" value="PAC"/>
</dbReference>
<dbReference type="Pfam" id="PF03924">
    <property type="entry name" value="CHASE"/>
    <property type="match status" value="1"/>
</dbReference>
<evidence type="ECO:0000259" key="12">
    <source>
        <dbReference type="PROSITE" id="PS50112"/>
    </source>
</evidence>
<organism evidence="15 16">
    <name type="scientific">Neptunomonas phycophila</name>
    <dbReference type="NCBI Taxonomy" id="1572645"/>
    <lineage>
        <taxon>Bacteria</taxon>
        <taxon>Pseudomonadati</taxon>
        <taxon>Pseudomonadota</taxon>
        <taxon>Gammaproteobacteria</taxon>
        <taxon>Oceanospirillales</taxon>
        <taxon>Oceanospirillaceae</taxon>
        <taxon>Neptunomonas</taxon>
    </lineage>
</organism>
<dbReference type="InterPro" id="IPR036097">
    <property type="entry name" value="HisK_dim/P_sf"/>
</dbReference>
<comment type="catalytic activity">
    <reaction evidence="1">
        <text>ATP + protein L-histidine = ADP + protein N-phospho-L-histidine.</text>
        <dbReference type="EC" id="2.7.13.3"/>
    </reaction>
</comment>
<dbReference type="SMART" id="SM00388">
    <property type="entry name" value="HisKA"/>
    <property type="match status" value="1"/>
</dbReference>
<evidence type="ECO:0000256" key="5">
    <source>
        <dbReference type="ARBA" id="ARBA00022679"/>
    </source>
</evidence>
<feature type="domain" description="PAC" evidence="13">
    <location>
        <begin position="560"/>
        <end position="612"/>
    </location>
</feature>
<evidence type="ECO:0000256" key="4">
    <source>
        <dbReference type="ARBA" id="ARBA00022553"/>
    </source>
</evidence>
<feature type="transmembrane region" description="Helical" evidence="10">
    <location>
        <begin position="318"/>
        <end position="339"/>
    </location>
</feature>
<keyword evidence="7" id="KW-0418">Kinase</keyword>
<dbReference type="InterPro" id="IPR006189">
    <property type="entry name" value="CHASE_dom"/>
</dbReference>
<evidence type="ECO:0000256" key="2">
    <source>
        <dbReference type="ARBA" id="ARBA00004370"/>
    </source>
</evidence>
<dbReference type="Pfam" id="PF13426">
    <property type="entry name" value="PAS_9"/>
    <property type="match status" value="2"/>
</dbReference>
<evidence type="ECO:0000256" key="9">
    <source>
        <dbReference type="ARBA" id="ARBA00023136"/>
    </source>
</evidence>
<dbReference type="PROSITE" id="PS50109">
    <property type="entry name" value="HIS_KIN"/>
    <property type="match status" value="1"/>
</dbReference>
<dbReference type="PROSITE" id="PS50113">
    <property type="entry name" value="PAC"/>
    <property type="match status" value="1"/>
</dbReference>
<dbReference type="SMART" id="SM00091">
    <property type="entry name" value="PAS"/>
    <property type="match status" value="2"/>
</dbReference>
<gene>
    <name evidence="15" type="ORF">Q8W30_11275</name>
</gene>
<proteinExistence type="predicted"/>
<evidence type="ECO:0000259" key="11">
    <source>
        <dbReference type="PROSITE" id="PS50109"/>
    </source>
</evidence>
<dbReference type="InterPro" id="IPR003594">
    <property type="entry name" value="HATPase_dom"/>
</dbReference>
<evidence type="ECO:0000313" key="16">
    <source>
        <dbReference type="Proteomes" id="UP001177341"/>
    </source>
</evidence>
<dbReference type="SUPFAM" id="SSF55785">
    <property type="entry name" value="PYP-like sensor domain (PAS domain)"/>
    <property type="match status" value="2"/>
</dbReference>
<dbReference type="PRINTS" id="PR00344">
    <property type="entry name" value="BCTRLSENSOR"/>
</dbReference>
<dbReference type="Pfam" id="PF02518">
    <property type="entry name" value="HATPase_c"/>
    <property type="match status" value="1"/>
</dbReference>
<dbReference type="RefSeq" id="WP_215151001.1">
    <property type="nucleotide sequence ID" value="NZ_JAHHDZ010000002.1"/>
</dbReference>
<evidence type="ECO:0000256" key="1">
    <source>
        <dbReference type="ARBA" id="ARBA00000085"/>
    </source>
</evidence>
<dbReference type="PANTHER" id="PTHR43304:SF1">
    <property type="entry name" value="PAC DOMAIN-CONTAINING PROTEIN"/>
    <property type="match status" value="1"/>
</dbReference>
<dbReference type="InterPro" id="IPR003661">
    <property type="entry name" value="HisK_dim/P_dom"/>
</dbReference>
<evidence type="ECO:0000256" key="10">
    <source>
        <dbReference type="SAM" id="Phobius"/>
    </source>
</evidence>
<keyword evidence="16" id="KW-1185">Reference proteome</keyword>
<comment type="caution">
    <text evidence="15">The sequence shown here is derived from an EMBL/GenBank/DDBJ whole genome shotgun (WGS) entry which is preliminary data.</text>
</comment>
<keyword evidence="4" id="KW-0597">Phosphoprotein</keyword>
<dbReference type="InterPro" id="IPR005467">
    <property type="entry name" value="His_kinase_dom"/>
</dbReference>
<dbReference type="PROSITE" id="PS50112">
    <property type="entry name" value="PAS"/>
    <property type="match status" value="2"/>
</dbReference>
<dbReference type="InterPro" id="IPR000700">
    <property type="entry name" value="PAS-assoc_C"/>
</dbReference>
<protein>
    <recommendedName>
        <fullName evidence="3">histidine kinase</fullName>
        <ecNumber evidence="3">2.7.13.3</ecNumber>
    </recommendedName>
</protein>
<evidence type="ECO:0000256" key="3">
    <source>
        <dbReference type="ARBA" id="ARBA00012438"/>
    </source>
</evidence>
<evidence type="ECO:0000256" key="7">
    <source>
        <dbReference type="ARBA" id="ARBA00022777"/>
    </source>
</evidence>
<dbReference type="SMART" id="SM00086">
    <property type="entry name" value="PAC"/>
    <property type="match status" value="2"/>
</dbReference>
<reference evidence="15" key="1">
    <citation type="submission" date="2023-07" db="EMBL/GenBank/DDBJ databases">
        <title>Genome content predicts the carbon catabolic preferences of heterotrophic bacteria.</title>
        <authorList>
            <person name="Gralka M."/>
        </authorList>
    </citation>
    <scope>NUCLEOTIDE SEQUENCE</scope>
    <source>
        <strain evidence="15">5G01</strain>
    </source>
</reference>
<comment type="subcellular location">
    <subcellularLocation>
        <location evidence="2">Membrane</location>
    </subcellularLocation>
</comment>
<feature type="domain" description="CHASE" evidence="14">
    <location>
        <begin position="143"/>
        <end position="270"/>
    </location>
</feature>
<dbReference type="Proteomes" id="UP001177341">
    <property type="component" value="Unassembled WGS sequence"/>
</dbReference>
<dbReference type="Gene3D" id="1.10.287.130">
    <property type="match status" value="1"/>
</dbReference>
<dbReference type="SUPFAM" id="SSF55874">
    <property type="entry name" value="ATPase domain of HSP90 chaperone/DNA topoisomerase II/histidine kinase"/>
    <property type="match status" value="1"/>
</dbReference>
<dbReference type="PROSITE" id="PS50839">
    <property type="entry name" value="CHASE"/>
    <property type="match status" value="1"/>
</dbReference>
<feature type="domain" description="PAS" evidence="12">
    <location>
        <begin position="366"/>
        <end position="412"/>
    </location>
</feature>
<dbReference type="SMART" id="SM00387">
    <property type="entry name" value="HATPase_c"/>
    <property type="match status" value="1"/>
</dbReference>
<dbReference type="Gene3D" id="3.30.450.20">
    <property type="entry name" value="PAS domain"/>
    <property type="match status" value="2"/>
</dbReference>
<dbReference type="Pfam" id="PF00512">
    <property type="entry name" value="HisKA"/>
    <property type="match status" value="1"/>
</dbReference>
<keyword evidence="8 10" id="KW-1133">Transmembrane helix</keyword>
<dbReference type="InterPro" id="IPR052162">
    <property type="entry name" value="Sensor_kinase/Photoreceptor"/>
</dbReference>
<dbReference type="InterPro" id="IPR004358">
    <property type="entry name" value="Sig_transdc_His_kin-like_C"/>
</dbReference>
<feature type="domain" description="Histidine kinase" evidence="11">
    <location>
        <begin position="630"/>
        <end position="852"/>
    </location>
</feature>
<dbReference type="PANTHER" id="PTHR43304">
    <property type="entry name" value="PHYTOCHROME-LIKE PROTEIN CPH1"/>
    <property type="match status" value="1"/>
</dbReference>
<dbReference type="SMART" id="SM01079">
    <property type="entry name" value="CHASE"/>
    <property type="match status" value="1"/>
</dbReference>
<dbReference type="CDD" id="cd00130">
    <property type="entry name" value="PAS"/>
    <property type="match status" value="2"/>
</dbReference>
<dbReference type="EC" id="2.7.13.3" evidence="3"/>
<feature type="domain" description="PAS" evidence="12">
    <location>
        <begin position="486"/>
        <end position="556"/>
    </location>
</feature>
<keyword evidence="6 10" id="KW-0812">Transmembrane</keyword>
<dbReference type="InterPro" id="IPR042240">
    <property type="entry name" value="CHASE_sf"/>
</dbReference>
<keyword evidence="9 10" id="KW-0472">Membrane</keyword>
<dbReference type="CDD" id="cd00075">
    <property type="entry name" value="HATPase"/>
    <property type="match status" value="1"/>
</dbReference>
<evidence type="ECO:0000256" key="8">
    <source>
        <dbReference type="ARBA" id="ARBA00022989"/>
    </source>
</evidence>
<dbReference type="InterPro" id="IPR035965">
    <property type="entry name" value="PAS-like_dom_sf"/>
</dbReference>
<evidence type="ECO:0000259" key="14">
    <source>
        <dbReference type="PROSITE" id="PS50839"/>
    </source>
</evidence>
<dbReference type="InterPro" id="IPR000014">
    <property type="entry name" value="PAS"/>
</dbReference>
<evidence type="ECO:0000256" key="6">
    <source>
        <dbReference type="ARBA" id="ARBA00022692"/>
    </source>
</evidence>
<keyword evidence="5" id="KW-0808">Transferase</keyword>
<evidence type="ECO:0000313" key="15">
    <source>
        <dbReference type="EMBL" id="MDP2523152.1"/>
    </source>
</evidence>
<dbReference type="EMBL" id="JAUYVO010000007">
    <property type="protein sequence ID" value="MDP2523152.1"/>
    <property type="molecule type" value="Genomic_DNA"/>
</dbReference>
<dbReference type="Gene3D" id="3.30.450.350">
    <property type="entry name" value="CHASE domain"/>
    <property type="match status" value="1"/>
</dbReference>
<dbReference type="NCBIfam" id="TIGR00229">
    <property type="entry name" value="sensory_box"/>
    <property type="match status" value="2"/>
</dbReference>
<dbReference type="CDD" id="cd00082">
    <property type="entry name" value="HisKA"/>
    <property type="match status" value="1"/>
</dbReference>
<dbReference type="InterPro" id="IPR036890">
    <property type="entry name" value="HATPase_C_sf"/>
</dbReference>